<gene>
    <name evidence="8" type="ORF">OIDMADRAFT_170603</name>
</gene>
<dbReference type="Proteomes" id="UP000054321">
    <property type="component" value="Unassembled WGS sequence"/>
</dbReference>
<feature type="region of interest" description="Disordered" evidence="6">
    <location>
        <begin position="610"/>
        <end position="657"/>
    </location>
</feature>
<keyword evidence="4 7" id="KW-1133">Transmembrane helix</keyword>
<feature type="transmembrane region" description="Helical" evidence="7">
    <location>
        <begin position="359"/>
        <end position="375"/>
    </location>
</feature>
<evidence type="ECO:0000256" key="2">
    <source>
        <dbReference type="ARBA" id="ARBA00009310"/>
    </source>
</evidence>
<evidence type="ECO:0000256" key="6">
    <source>
        <dbReference type="SAM" id="MobiDB-lite"/>
    </source>
</evidence>
<dbReference type="EMBL" id="KN832885">
    <property type="protein sequence ID" value="KIM95982.1"/>
    <property type="molecule type" value="Genomic_DNA"/>
</dbReference>
<feature type="transmembrane region" description="Helical" evidence="7">
    <location>
        <begin position="486"/>
        <end position="505"/>
    </location>
</feature>
<dbReference type="InterPro" id="IPR008429">
    <property type="entry name" value="CLPTM1"/>
</dbReference>
<dbReference type="Pfam" id="PF05602">
    <property type="entry name" value="CLPTM1"/>
    <property type="match status" value="1"/>
</dbReference>
<evidence type="ECO:0000256" key="3">
    <source>
        <dbReference type="ARBA" id="ARBA00022692"/>
    </source>
</evidence>
<reference evidence="8 9" key="1">
    <citation type="submission" date="2014-04" db="EMBL/GenBank/DDBJ databases">
        <authorList>
            <consortium name="DOE Joint Genome Institute"/>
            <person name="Kuo A."/>
            <person name="Martino E."/>
            <person name="Perotto S."/>
            <person name="Kohler A."/>
            <person name="Nagy L.G."/>
            <person name="Floudas D."/>
            <person name="Copeland A."/>
            <person name="Barry K.W."/>
            <person name="Cichocki N."/>
            <person name="Veneault-Fourrey C."/>
            <person name="LaButti K."/>
            <person name="Lindquist E.A."/>
            <person name="Lipzen A."/>
            <person name="Lundell T."/>
            <person name="Morin E."/>
            <person name="Murat C."/>
            <person name="Sun H."/>
            <person name="Tunlid A."/>
            <person name="Henrissat B."/>
            <person name="Grigoriev I.V."/>
            <person name="Hibbett D.S."/>
            <person name="Martin F."/>
            <person name="Nordberg H.P."/>
            <person name="Cantor M.N."/>
            <person name="Hua S.X."/>
        </authorList>
    </citation>
    <scope>NUCLEOTIDE SEQUENCE [LARGE SCALE GENOMIC DNA]</scope>
    <source>
        <strain evidence="8 9">Zn</strain>
    </source>
</reference>
<organism evidence="8 9">
    <name type="scientific">Oidiodendron maius (strain Zn)</name>
    <dbReference type="NCBI Taxonomy" id="913774"/>
    <lineage>
        <taxon>Eukaryota</taxon>
        <taxon>Fungi</taxon>
        <taxon>Dikarya</taxon>
        <taxon>Ascomycota</taxon>
        <taxon>Pezizomycotina</taxon>
        <taxon>Leotiomycetes</taxon>
        <taxon>Leotiomycetes incertae sedis</taxon>
        <taxon>Myxotrichaceae</taxon>
        <taxon>Oidiodendron</taxon>
    </lineage>
</organism>
<evidence type="ECO:0000256" key="5">
    <source>
        <dbReference type="ARBA" id="ARBA00023136"/>
    </source>
</evidence>
<dbReference type="GO" id="GO:0016020">
    <property type="term" value="C:membrane"/>
    <property type="evidence" value="ECO:0007669"/>
    <property type="project" value="UniProtKB-SubCell"/>
</dbReference>
<evidence type="ECO:0000313" key="8">
    <source>
        <dbReference type="EMBL" id="KIM95982.1"/>
    </source>
</evidence>
<protein>
    <recommendedName>
        <fullName evidence="10">Cleft lip and palate transmembrane protein 1</fullName>
    </recommendedName>
</protein>
<keyword evidence="3 7" id="KW-0812">Transmembrane</keyword>
<dbReference type="PANTHER" id="PTHR21347:SF0">
    <property type="entry name" value="LIPID SCRAMBLASE CLPTM1L"/>
    <property type="match status" value="1"/>
</dbReference>
<dbReference type="HOGENOM" id="CLU_019907_2_0_1"/>
<dbReference type="PANTHER" id="PTHR21347">
    <property type="entry name" value="CLEFT LIP AND PALATE ASSOCIATED TRANSMEMBRANE PROTEIN-RELATED"/>
    <property type="match status" value="1"/>
</dbReference>
<proteinExistence type="inferred from homology"/>
<feature type="transmembrane region" description="Helical" evidence="7">
    <location>
        <begin position="511"/>
        <end position="537"/>
    </location>
</feature>
<comment type="subcellular location">
    <subcellularLocation>
        <location evidence="1">Membrane</location>
        <topology evidence="1">Multi-pass membrane protein</topology>
    </subcellularLocation>
</comment>
<feature type="compositionally biased region" description="Basic and acidic residues" evidence="6">
    <location>
        <begin position="648"/>
        <end position="657"/>
    </location>
</feature>
<evidence type="ECO:0000256" key="7">
    <source>
        <dbReference type="SAM" id="Phobius"/>
    </source>
</evidence>
<dbReference type="InParanoid" id="A0A0C3D244"/>
<comment type="similarity">
    <text evidence="2">Belongs to the CLPTM1 family.</text>
</comment>
<accession>A0A0C3D244</accession>
<evidence type="ECO:0008006" key="10">
    <source>
        <dbReference type="Google" id="ProtNLM"/>
    </source>
</evidence>
<feature type="transmembrane region" description="Helical" evidence="7">
    <location>
        <begin position="396"/>
        <end position="416"/>
    </location>
</feature>
<name>A0A0C3D244_OIDMZ</name>
<evidence type="ECO:0000256" key="4">
    <source>
        <dbReference type="ARBA" id="ARBA00022989"/>
    </source>
</evidence>
<evidence type="ECO:0000256" key="1">
    <source>
        <dbReference type="ARBA" id="ARBA00004141"/>
    </source>
</evidence>
<reference evidence="9" key="2">
    <citation type="submission" date="2015-01" db="EMBL/GenBank/DDBJ databases">
        <title>Evolutionary Origins and Diversification of the Mycorrhizal Mutualists.</title>
        <authorList>
            <consortium name="DOE Joint Genome Institute"/>
            <consortium name="Mycorrhizal Genomics Consortium"/>
            <person name="Kohler A."/>
            <person name="Kuo A."/>
            <person name="Nagy L.G."/>
            <person name="Floudas D."/>
            <person name="Copeland A."/>
            <person name="Barry K.W."/>
            <person name="Cichocki N."/>
            <person name="Veneault-Fourrey C."/>
            <person name="LaButti K."/>
            <person name="Lindquist E.A."/>
            <person name="Lipzen A."/>
            <person name="Lundell T."/>
            <person name="Morin E."/>
            <person name="Murat C."/>
            <person name="Riley R."/>
            <person name="Ohm R."/>
            <person name="Sun H."/>
            <person name="Tunlid A."/>
            <person name="Henrissat B."/>
            <person name="Grigoriev I.V."/>
            <person name="Hibbett D.S."/>
            <person name="Martin F."/>
        </authorList>
    </citation>
    <scope>NUCLEOTIDE SEQUENCE [LARGE SCALE GENOMIC DNA]</scope>
    <source>
        <strain evidence="9">Zn</strain>
    </source>
</reference>
<dbReference type="STRING" id="913774.A0A0C3D244"/>
<keyword evidence="5 7" id="KW-0472">Membrane</keyword>
<dbReference type="GO" id="GO:0012505">
    <property type="term" value="C:endomembrane system"/>
    <property type="evidence" value="ECO:0007669"/>
    <property type="project" value="TreeGrafter"/>
</dbReference>
<dbReference type="AlphaFoldDB" id="A0A0C3D244"/>
<evidence type="ECO:0000313" key="9">
    <source>
        <dbReference type="Proteomes" id="UP000054321"/>
    </source>
</evidence>
<keyword evidence="9" id="KW-1185">Reference proteome</keyword>
<feature type="transmembrane region" description="Helical" evidence="7">
    <location>
        <begin position="422"/>
        <end position="441"/>
    </location>
</feature>
<dbReference type="OrthoDB" id="378564at2759"/>
<sequence length="657" mass="72940">MPSQTAPAAATADGRGESGLGAMVKSAVQGIAIFMAIQFVMGQFLGKGKTTTTTDASGATITVPANNGPIPPFEARPDHLDEGAVYNPLPQRIAPIWPVDSLLDLTIVVSPSFVSEPLKNVPKERRVADEVAFKFGDYNDNRVIDTTIALPREVQNNGTLWGHFYVGLTGSKLDPTTPGYDSSRAYHFVHPLTQYLAQKKIIKTKNLLTAVDESELEEELPTGTIISTHYHPNFTMSFIPDSGIVQLQTATPPIRQYIRTEATGARDSSGQNGWYYPILFVNTFWQLKTHMTLLNSTVTEVPLHIDLNNLANWKFSILASVDEGAKQSARAAAHGQTAPGGGDGSEFEMIKEVLLDTNIYLLGTTVVVSILHMIFEMLAFKSDISHYRNKKSNVGISVRSILANVFMQGIIFLYLMDNNENTSWMILFSQGMGIVIELWKITTVVNVRLRPAPNSIIPYRVIFEDKHVLSETEEKTKEYDAVAFKYLYIVAIPLLLAYAIYSVVYESHKSWYSFVITTLVGSVYAYGFLMMVPSLYINYRLKSVAHMPARAMTYKFLNTFIDDLFAFTIKMPVLHRLATLRDDVIFFVYLYQSYKYKVDYTRVNEFGQGGEESVEEVKPASKTIASGDASAEVTKDADVATAQASGSSKKEGATKRK</sequence>